<dbReference type="Gene3D" id="3.20.20.30">
    <property type="entry name" value="Luciferase-like domain"/>
    <property type="match status" value="1"/>
</dbReference>
<dbReference type="InterPro" id="IPR019921">
    <property type="entry name" value="Lucif-like_OxRdtase_Rv2161c"/>
</dbReference>
<reference evidence="6 7" key="1">
    <citation type="submission" date="2019-01" db="EMBL/GenBank/DDBJ databases">
        <title>Egibacter rhizosphaerae EGI 80759T.</title>
        <authorList>
            <person name="Chen D.-D."/>
            <person name="Tian Y."/>
            <person name="Jiao J.-Y."/>
            <person name="Zhang X.-T."/>
            <person name="Zhang Y.-G."/>
            <person name="Zhang Y."/>
            <person name="Xiao M."/>
            <person name="Shu W.-S."/>
            <person name="Li W.-J."/>
        </authorList>
    </citation>
    <scope>NUCLEOTIDE SEQUENCE [LARGE SCALE GENOMIC DNA]</scope>
    <source>
        <strain evidence="6 7">EGI 80759</strain>
    </source>
</reference>
<dbReference type="InterPro" id="IPR036661">
    <property type="entry name" value="Luciferase-like_sf"/>
</dbReference>
<keyword evidence="7" id="KW-1185">Reference proteome</keyword>
<sequence>MRFGIGLPTCREGVTYPPGFAGPQAFIDIAQAAEGLGFSALWTNDHSTIPNRLRTDDEPAPTFYEPATTLPYLAAYTSTIRLKHGALVAPVRGTPVLAARQAATLDVLCQGRHTLGLCIGGYPEEYSQNFGSTQPRGRGRALDEFITLTHKLLQEKTTTFAGDHYSIENLQLTPKPVQPHLPIHYMANSDAGVDRAGRLADGWTFVGLSYDEIQRKREILYSAADRSSRQPRDVEICPQIWVAIGETQGQAETIAHASGEFRRFGTLDVATLAVGTPDKVASKLRPFKQAGAIEVGTIVQARTVSELIRSMELLSKEVVPAFVG</sequence>
<dbReference type="OrthoDB" id="3206024at2"/>
<dbReference type="EMBL" id="CP036402">
    <property type="protein sequence ID" value="QBI20550.1"/>
    <property type="molecule type" value="Genomic_DNA"/>
</dbReference>
<evidence type="ECO:0000313" key="7">
    <source>
        <dbReference type="Proteomes" id="UP000291469"/>
    </source>
</evidence>
<evidence type="ECO:0000256" key="4">
    <source>
        <dbReference type="ARBA" id="ARBA00023033"/>
    </source>
</evidence>
<keyword evidence="1" id="KW-0285">Flavoprotein</keyword>
<dbReference type="GO" id="GO:0046306">
    <property type="term" value="P:alkanesulfonate catabolic process"/>
    <property type="evidence" value="ECO:0007669"/>
    <property type="project" value="TreeGrafter"/>
</dbReference>
<keyword evidence="2" id="KW-0288">FMN</keyword>
<dbReference type="Proteomes" id="UP000291469">
    <property type="component" value="Chromosome"/>
</dbReference>
<dbReference type="GO" id="GO:0008726">
    <property type="term" value="F:alkanesulfonate monooxygenase activity"/>
    <property type="evidence" value="ECO:0007669"/>
    <property type="project" value="TreeGrafter"/>
</dbReference>
<gene>
    <name evidence="6" type="ORF">ER308_13920</name>
</gene>
<dbReference type="InterPro" id="IPR050172">
    <property type="entry name" value="SsuD_RutA_monooxygenase"/>
</dbReference>
<keyword evidence="4" id="KW-0503">Monooxygenase</keyword>
<evidence type="ECO:0000313" key="6">
    <source>
        <dbReference type="EMBL" id="QBI20550.1"/>
    </source>
</evidence>
<dbReference type="PANTHER" id="PTHR42847">
    <property type="entry name" value="ALKANESULFONATE MONOOXYGENASE"/>
    <property type="match status" value="1"/>
</dbReference>
<evidence type="ECO:0000256" key="2">
    <source>
        <dbReference type="ARBA" id="ARBA00022643"/>
    </source>
</evidence>
<name>A0A411YH34_9ACTN</name>
<dbReference type="KEGG" id="erz:ER308_13920"/>
<accession>A0A411YH34</accession>
<dbReference type="InterPro" id="IPR011251">
    <property type="entry name" value="Luciferase-like_dom"/>
</dbReference>
<dbReference type="NCBIfam" id="TIGR03619">
    <property type="entry name" value="F420_Rv2161c"/>
    <property type="match status" value="1"/>
</dbReference>
<feature type="domain" description="Luciferase-like" evidence="5">
    <location>
        <begin position="1"/>
        <end position="257"/>
    </location>
</feature>
<evidence type="ECO:0000259" key="5">
    <source>
        <dbReference type="Pfam" id="PF00296"/>
    </source>
</evidence>
<dbReference type="AlphaFoldDB" id="A0A411YH34"/>
<dbReference type="PANTHER" id="PTHR42847:SF4">
    <property type="entry name" value="ALKANESULFONATE MONOOXYGENASE-RELATED"/>
    <property type="match status" value="1"/>
</dbReference>
<dbReference type="Pfam" id="PF00296">
    <property type="entry name" value="Bac_luciferase"/>
    <property type="match status" value="1"/>
</dbReference>
<proteinExistence type="predicted"/>
<evidence type="ECO:0000256" key="3">
    <source>
        <dbReference type="ARBA" id="ARBA00023002"/>
    </source>
</evidence>
<dbReference type="RefSeq" id="WP_131155545.1">
    <property type="nucleotide sequence ID" value="NZ_CP036402.1"/>
</dbReference>
<protein>
    <submittedName>
        <fullName evidence="6">LLM class flavin-dependent oxidoreductase</fullName>
    </submittedName>
</protein>
<dbReference type="SUPFAM" id="SSF51679">
    <property type="entry name" value="Bacterial luciferase-like"/>
    <property type="match status" value="1"/>
</dbReference>
<evidence type="ECO:0000256" key="1">
    <source>
        <dbReference type="ARBA" id="ARBA00022630"/>
    </source>
</evidence>
<organism evidence="6 7">
    <name type="scientific">Egibacter rhizosphaerae</name>
    <dbReference type="NCBI Taxonomy" id="1670831"/>
    <lineage>
        <taxon>Bacteria</taxon>
        <taxon>Bacillati</taxon>
        <taxon>Actinomycetota</taxon>
        <taxon>Nitriliruptoria</taxon>
        <taxon>Egibacterales</taxon>
        <taxon>Egibacteraceae</taxon>
        <taxon>Egibacter</taxon>
    </lineage>
</organism>
<keyword evidence="3" id="KW-0560">Oxidoreductase</keyword>